<comment type="caution">
    <text evidence="4">The sequence shown here is derived from an EMBL/GenBank/DDBJ whole genome shotgun (WGS) entry which is preliminary data.</text>
</comment>
<dbReference type="PANTHER" id="PTHR46401:SF2">
    <property type="entry name" value="GLYCOSYLTRANSFERASE WBBK-RELATED"/>
    <property type="match status" value="1"/>
</dbReference>
<dbReference type="Pfam" id="PF12000">
    <property type="entry name" value="Glyco_trans_4_3"/>
    <property type="match status" value="1"/>
</dbReference>
<dbReference type="AlphaFoldDB" id="A0A839T004"/>
<feature type="domain" description="Glycosyl transferase family 1" evidence="2">
    <location>
        <begin position="121"/>
        <end position="291"/>
    </location>
</feature>
<dbReference type="Gene3D" id="3.40.50.2000">
    <property type="entry name" value="Glycogen Phosphorylase B"/>
    <property type="match status" value="1"/>
</dbReference>
<reference evidence="4 5" key="1">
    <citation type="submission" date="2020-08" db="EMBL/GenBank/DDBJ databases">
        <title>Genomic Encyclopedia of Type Strains, Phase III (KMG-III): the genomes of soil and plant-associated and newly described type strains.</title>
        <authorList>
            <person name="Whitman W."/>
        </authorList>
    </citation>
    <scope>NUCLEOTIDE SEQUENCE [LARGE SCALE GENOMIC DNA]</scope>
    <source>
        <strain evidence="4 5">CECT 4462</strain>
    </source>
</reference>
<dbReference type="Proteomes" id="UP000549250">
    <property type="component" value="Unassembled WGS sequence"/>
</dbReference>
<accession>A0A839T004</accession>
<evidence type="ECO:0000259" key="3">
    <source>
        <dbReference type="Pfam" id="PF12000"/>
    </source>
</evidence>
<dbReference type="InterPro" id="IPR001296">
    <property type="entry name" value="Glyco_trans_1"/>
</dbReference>
<dbReference type="GO" id="GO:0009103">
    <property type="term" value="P:lipopolysaccharide biosynthetic process"/>
    <property type="evidence" value="ECO:0007669"/>
    <property type="project" value="TreeGrafter"/>
</dbReference>
<proteinExistence type="predicted"/>
<organism evidence="4 5">
    <name type="scientific">Azomonas macrocytogenes</name>
    <name type="common">Azotobacter macrocytogenes</name>
    <dbReference type="NCBI Taxonomy" id="69962"/>
    <lineage>
        <taxon>Bacteria</taxon>
        <taxon>Pseudomonadati</taxon>
        <taxon>Pseudomonadota</taxon>
        <taxon>Gammaproteobacteria</taxon>
        <taxon>Pseudomonadales</taxon>
        <taxon>Pseudomonadaceae</taxon>
        <taxon>Azomonas</taxon>
    </lineage>
</organism>
<keyword evidence="1 4" id="KW-0808">Transferase</keyword>
<dbReference type="SUPFAM" id="SSF53756">
    <property type="entry name" value="UDP-Glycosyltransferase/glycogen phosphorylase"/>
    <property type="match status" value="1"/>
</dbReference>
<evidence type="ECO:0000259" key="2">
    <source>
        <dbReference type="Pfam" id="PF00534"/>
    </source>
</evidence>
<name>A0A839T004_AZOMA</name>
<evidence type="ECO:0000256" key="1">
    <source>
        <dbReference type="ARBA" id="ARBA00022679"/>
    </source>
</evidence>
<dbReference type="GO" id="GO:0016757">
    <property type="term" value="F:glycosyltransferase activity"/>
    <property type="evidence" value="ECO:0007669"/>
    <property type="project" value="InterPro"/>
</dbReference>
<sequence>MIFAHPGWGEVLFLKAVFPKARLVCLMEYFYRPQGQDMGFDPEFSAPDFTEQARLISKNANLLLAMEAMDHGVSPMPWQASTLPVWAQAKTRLIHDGIDTSVCRPDSTAQLSLPDRGITIRPGDEVLTFVARNLEPVRGYHIFMRALPEIMATRPNLKVFIVGGQDVSYGHRPPSGSYRERYLNEVVSRLDPSRVFFLGKVSYPVFLRLMQITRCHVYLTYPFVLSWSLLEAMSVEAVVVGSRTAPVLDVIEHGKNGLLVDFFDVAGLAKQVCDVLAYPERYSGIRQAARQTVLERFDLQDVSLPAYAELLKECYSTR</sequence>
<evidence type="ECO:0000313" key="5">
    <source>
        <dbReference type="Proteomes" id="UP000549250"/>
    </source>
</evidence>
<keyword evidence="5" id="KW-1185">Reference proteome</keyword>
<dbReference type="InterPro" id="IPR022623">
    <property type="entry name" value="Glyco_trans_4"/>
</dbReference>
<dbReference type="EMBL" id="JACHXI010000003">
    <property type="protein sequence ID" value="MBB3102468.1"/>
    <property type="molecule type" value="Genomic_DNA"/>
</dbReference>
<feature type="domain" description="Glycosyl transferase family 4" evidence="3">
    <location>
        <begin position="1"/>
        <end position="101"/>
    </location>
</feature>
<evidence type="ECO:0000313" key="4">
    <source>
        <dbReference type="EMBL" id="MBB3102468.1"/>
    </source>
</evidence>
<gene>
    <name evidence="4" type="ORF">FHR87_000851</name>
</gene>
<dbReference type="Pfam" id="PF00534">
    <property type="entry name" value="Glycos_transf_1"/>
    <property type="match status" value="1"/>
</dbReference>
<dbReference type="PANTHER" id="PTHR46401">
    <property type="entry name" value="GLYCOSYLTRANSFERASE WBBK-RELATED"/>
    <property type="match status" value="1"/>
</dbReference>
<protein>
    <submittedName>
        <fullName evidence="4">Glycosyltransferase involved in cell wall biosynthesis</fullName>
    </submittedName>
</protein>